<keyword evidence="4" id="KW-0267">Excision nuclease</keyword>
<dbReference type="Pfam" id="PF01541">
    <property type="entry name" value="GIY-YIG"/>
    <property type="match status" value="1"/>
</dbReference>
<dbReference type="PROSITE" id="PS50164">
    <property type="entry name" value="GIY_YIG"/>
    <property type="match status" value="1"/>
</dbReference>
<evidence type="ECO:0000259" key="7">
    <source>
        <dbReference type="PROSITE" id="PS50165"/>
    </source>
</evidence>
<evidence type="ECO:0000256" key="1">
    <source>
        <dbReference type="ARBA" id="ARBA00022490"/>
    </source>
</evidence>
<feature type="non-terminal residue" evidence="9">
    <location>
        <position position="1"/>
    </location>
</feature>
<dbReference type="SUPFAM" id="SSF82771">
    <property type="entry name" value="GIY-YIG endonuclease"/>
    <property type="match status" value="1"/>
</dbReference>
<evidence type="ECO:0000256" key="4">
    <source>
        <dbReference type="ARBA" id="ARBA00022881"/>
    </source>
</evidence>
<dbReference type="Gene3D" id="3.40.1440.10">
    <property type="entry name" value="GIY-YIG endonuclease"/>
    <property type="match status" value="1"/>
</dbReference>
<feature type="domain" description="MGS-like" evidence="8">
    <location>
        <begin position="1"/>
        <end position="139"/>
    </location>
</feature>
<dbReference type="NCBIfam" id="NF003559">
    <property type="entry name" value="PRK05234.1"/>
    <property type="match status" value="1"/>
</dbReference>
<dbReference type="InterPro" id="IPR038476">
    <property type="entry name" value="UvrC_RNase_H_dom_sf"/>
</dbReference>
<evidence type="ECO:0000256" key="3">
    <source>
        <dbReference type="ARBA" id="ARBA00022769"/>
    </source>
</evidence>
<dbReference type="InterPro" id="IPR010994">
    <property type="entry name" value="RuvA_2-like"/>
</dbReference>
<dbReference type="GO" id="GO:0008929">
    <property type="term" value="F:methylglyoxal synthase activity"/>
    <property type="evidence" value="ECO:0007669"/>
    <property type="project" value="InterPro"/>
</dbReference>
<dbReference type="SUPFAM" id="SSF46600">
    <property type="entry name" value="C-terminal UvrC-binding domain of UvrB"/>
    <property type="match status" value="1"/>
</dbReference>
<dbReference type="PROSITE" id="PS51855">
    <property type="entry name" value="MGS"/>
    <property type="match status" value="1"/>
</dbReference>
<evidence type="ECO:0000256" key="2">
    <source>
        <dbReference type="ARBA" id="ARBA00022763"/>
    </source>
</evidence>
<dbReference type="InterPro" id="IPR050066">
    <property type="entry name" value="UvrABC_protein_C"/>
</dbReference>
<proteinExistence type="predicted"/>
<gene>
    <name evidence="9" type="ORF">DSTB1V02_LOCUS12486</name>
</gene>
<dbReference type="InterPro" id="IPR047296">
    <property type="entry name" value="GIY-YIG_UvrC_Cho"/>
</dbReference>
<dbReference type="Pfam" id="PF02142">
    <property type="entry name" value="MGS"/>
    <property type="match status" value="1"/>
</dbReference>
<reference evidence="9" key="1">
    <citation type="submission" date="2020-11" db="EMBL/GenBank/DDBJ databases">
        <authorList>
            <person name="Tran Van P."/>
        </authorList>
    </citation>
    <scope>NUCLEOTIDE SEQUENCE</scope>
</reference>
<dbReference type="AlphaFoldDB" id="A0A7R9FRS3"/>
<dbReference type="Proteomes" id="UP000677054">
    <property type="component" value="Unassembled WGS sequence"/>
</dbReference>
<dbReference type="SMART" id="SM00465">
    <property type="entry name" value="GIYc"/>
    <property type="match status" value="1"/>
</dbReference>
<dbReference type="OrthoDB" id="3735at2759"/>
<dbReference type="InterPro" id="IPR036914">
    <property type="entry name" value="MGS-like_dom_sf"/>
</dbReference>
<dbReference type="InterPro" id="IPR000305">
    <property type="entry name" value="GIY-YIG_endonuc"/>
</dbReference>
<dbReference type="Pfam" id="PF08459">
    <property type="entry name" value="UvrC_RNaseH_dom"/>
    <property type="match status" value="1"/>
</dbReference>
<feature type="domain" description="UvrC family homology region profile" evidence="7">
    <location>
        <begin position="418"/>
        <end position="488"/>
    </location>
</feature>
<dbReference type="PROSITE" id="PS50165">
    <property type="entry name" value="UVRC"/>
    <property type="match status" value="1"/>
</dbReference>
<keyword evidence="10" id="KW-1185">Reference proteome</keyword>
<dbReference type="EMBL" id="LR904287">
    <property type="protein sequence ID" value="CAD7252731.1"/>
    <property type="molecule type" value="Genomic_DNA"/>
</dbReference>
<keyword evidence="2" id="KW-0227">DNA damage</keyword>
<accession>A0A7R9FRS3</accession>
<dbReference type="PANTHER" id="PTHR30562">
    <property type="entry name" value="UVRC/OXIDOREDUCTASE"/>
    <property type="match status" value="1"/>
</dbReference>
<dbReference type="GO" id="GO:0019242">
    <property type="term" value="P:methylglyoxal biosynthetic process"/>
    <property type="evidence" value="ECO:0007669"/>
    <property type="project" value="InterPro"/>
</dbReference>
<keyword evidence="1" id="KW-0963">Cytoplasm</keyword>
<evidence type="ECO:0000259" key="8">
    <source>
        <dbReference type="PROSITE" id="PS51855"/>
    </source>
</evidence>
<dbReference type="GO" id="GO:0009380">
    <property type="term" value="C:excinuclease repair complex"/>
    <property type="evidence" value="ECO:0007669"/>
    <property type="project" value="TreeGrafter"/>
</dbReference>
<protein>
    <recommendedName>
        <fullName evidence="11">Excinuclease ABC subunit C</fullName>
    </recommendedName>
</protein>
<keyword evidence="3" id="KW-0228">DNA excision</keyword>
<dbReference type="Gene3D" id="4.10.860.10">
    <property type="entry name" value="UVR domain"/>
    <property type="match status" value="1"/>
</dbReference>
<dbReference type="SUPFAM" id="SSF52335">
    <property type="entry name" value="Methylglyoxal synthase-like"/>
    <property type="match status" value="1"/>
</dbReference>
<organism evidence="9">
    <name type="scientific">Darwinula stevensoni</name>
    <dbReference type="NCBI Taxonomy" id="69355"/>
    <lineage>
        <taxon>Eukaryota</taxon>
        <taxon>Metazoa</taxon>
        <taxon>Ecdysozoa</taxon>
        <taxon>Arthropoda</taxon>
        <taxon>Crustacea</taxon>
        <taxon>Oligostraca</taxon>
        <taxon>Ostracoda</taxon>
        <taxon>Podocopa</taxon>
        <taxon>Podocopida</taxon>
        <taxon>Darwinulocopina</taxon>
        <taxon>Darwinuloidea</taxon>
        <taxon>Darwinulidae</taxon>
        <taxon>Darwinula</taxon>
    </lineage>
</organism>
<dbReference type="InterPro" id="IPR001162">
    <property type="entry name" value="UvrC_RNase_H_dom"/>
</dbReference>
<evidence type="ECO:0000313" key="9">
    <source>
        <dbReference type="EMBL" id="CAD7252731.1"/>
    </source>
</evidence>
<dbReference type="CDD" id="cd01422">
    <property type="entry name" value="MGS"/>
    <property type="match status" value="1"/>
</dbReference>
<dbReference type="EMBL" id="CAJPEV010004770">
    <property type="protein sequence ID" value="CAG0902285.1"/>
    <property type="molecule type" value="Genomic_DNA"/>
</dbReference>
<dbReference type="InterPro" id="IPR011607">
    <property type="entry name" value="MGS-like_dom"/>
</dbReference>
<dbReference type="InterPro" id="IPR036876">
    <property type="entry name" value="UVR_dom_sf"/>
</dbReference>
<dbReference type="CDD" id="cd10434">
    <property type="entry name" value="GIY-YIG_UvrC_Cho"/>
    <property type="match status" value="1"/>
</dbReference>
<keyword evidence="5" id="KW-0234">DNA repair</keyword>
<dbReference type="GO" id="GO:0006289">
    <property type="term" value="P:nucleotide-excision repair"/>
    <property type="evidence" value="ECO:0007669"/>
    <property type="project" value="InterPro"/>
</dbReference>
<name>A0A7R9FRS3_9CRUS</name>
<dbReference type="SUPFAM" id="SSF47781">
    <property type="entry name" value="RuvA domain 2-like"/>
    <property type="match status" value="1"/>
</dbReference>
<dbReference type="SMART" id="SM00851">
    <property type="entry name" value="MGS"/>
    <property type="match status" value="1"/>
</dbReference>
<evidence type="ECO:0000256" key="5">
    <source>
        <dbReference type="ARBA" id="ARBA00023204"/>
    </source>
</evidence>
<dbReference type="GO" id="GO:0009381">
    <property type="term" value="F:excinuclease ABC activity"/>
    <property type="evidence" value="ECO:0007669"/>
    <property type="project" value="InterPro"/>
</dbReference>
<feature type="domain" description="GIY-YIG" evidence="6">
    <location>
        <begin position="118"/>
        <end position="197"/>
    </location>
</feature>
<dbReference type="FunFam" id="3.40.1440.10:FF:000001">
    <property type="entry name" value="UvrABC system protein C"/>
    <property type="match status" value="1"/>
</dbReference>
<evidence type="ECO:0000259" key="6">
    <source>
        <dbReference type="PROSITE" id="PS50164"/>
    </source>
</evidence>
<evidence type="ECO:0000313" key="10">
    <source>
        <dbReference type="Proteomes" id="UP000677054"/>
    </source>
</evidence>
<sequence length="569" mass="64451">MVSFVVSNKAFLSKTKIFATGTTGGHIAKEGFDVECLLSGPKGGDAQIAALLATGLIDVVIFFRDPLDKHPHEPDVQMLMRLCDVHNIPLATNPKTAHYILKGIETEEFRAISDTIPHEPGVYRFLDHDGTILYVGKAKSLKNRLNSYFGDKKHAQFKTVLLTRNAARIEFTVVETEHDALLLENSLIKKFQPRYNVSLKDGKSYTYICIKNERFPRVFFTRRVIRDGSQYFGPYTSKYRVNILLEIIKKLFTLRTCTLNLSEENVNKGKFKVCLEYHIKNCQGPCEALESEDSYNYKIEQVKNILKGNLGGVKKYITDQMKSHAENLEFEKAQVLKDKLFAFEDYQSTSTVVSTTIKDIDVFAIKKEDQMAYVNYLKIINGALVNTDISEMVMNLDDEIEDLLSFVVPTIREKFNSSNPVSSCVVFKNAKPSNKDYRHFKVKTVVGPDDFASMEEVVFRRYKRMLDENSSLPQLIIIDGGKGQLSSAVKSLESLGILDKVTVIGIAKKLEEIFFPGDSLPLYINKKSESLKLIQQARNEAHRFAISFHRDLRSKNFLGTQLTNIPGIG</sequence>
<dbReference type="Gene3D" id="3.30.420.340">
    <property type="entry name" value="UvrC, RNAse H endonuclease domain"/>
    <property type="match status" value="1"/>
</dbReference>
<evidence type="ECO:0008006" key="11">
    <source>
        <dbReference type="Google" id="ProtNLM"/>
    </source>
</evidence>
<dbReference type="InterPro" id="IPR004363">
    <property type="entry name" value="Methylgl_synth"/>
</dbReference>
<dbReference type="Gene3D" id="3.40.50.1380">
    <property type="entry name" value="Methylglyoxal synthase-like domain"/>
    <property type="match status" value="1"/>
</dbReference>
<dbReference type="InterPro" id="IPR035901">
    <property type="entry name" value="GIY-YIG_endonuc_sf"/>
</dbReference>
<dbReference type="PANTHER" id="PTHR30562:SF1">
    <property type="entry name" value="UVRABC SYSTEM PROTEIN C"/>
    <property type="match status" value="1"/>
</dbReference>